<dbReference type="EMBL" id="CZQD01000039">
    <property type="protein sequence ID" value="CUS57322.1"/>
    <property type="molecule type" value="Genomic_DNA"/>
</dbReference>
<name>A0A170PU55_9ZZZZ</name>
<dbReference type="AlphaFoldDB" id="A0A170PU55"/>
<accession>A0A170PU55</accession>
<organism evidence="1">
    <name type="scientific">hydrothermal vent metagenome</name>
    <dbReference type="NCBI Taxonomy" id="652676"/>
    <lineage>
        <taxon>unclassified sequences</taxon>
        <taxon>metagenomes</taxon>
        <taxon>ecological metagenomes</taxon>
    </lineage>
</organism>
<protein>
    <submittedName>
        <fullName evidence="1">Uncharacterized protein</fullName>
    </submittedName>
</protein>
<evidence type="ECO:0000313" key="1">
    <source>
        <dbReference type="EMBL" id="CUS57322.1"/>
    </source>
</evidence>
<sequence>MSGCAYLQDVYSSDGVYGSGADPYEKIQFAGEKATGAERAACESAGGRVARDGMRGWEQCIQPFEDAGKACADNADCIGQCRLSLGDDMPEAGKPVTGKCQATDSPFGCYATVENGRATPALCVD</sequence>
<reference evidence="1" key="1">
    <citation type="submission" date="2015-10" db="EMBL/GenBank/DDBJ databases">
        <authorList>
            <person name="Gilbert D.G."/>
        </authorList>
    </citation>
    <scope>NUCLEOTIDE SEQUENCE</scope>
</reference>
<proteinExistence type="predicted"/>
<gene>
    <name evidence="1" type="ORF">MGWOODY_Hyp486</name>
</gene>